<dbReference type="PANTHER" id="PTHR45965">
    <property type="entry name" value="INACTIVE RHOMBOID PROTEIN"/>
    <property type="match status" value="1"/>
</dbReference>
<dbReference type="GO" id="GO:0050708">
    <property type="term" value="P:regulation of protein secretion"/>
    <property type="evidence" value="ECO:0007669"/>
    <property type="project" value="TreeGrafter"/>
</dbReference>
<organism evidence="2">
    <name type="scientific">Cyprideis torosa</name>
    <dbReference type="NCBI Taxonomy" id="163714"/>
    <lineage>
        <taxon>Eukaryota</taxon>
        <taxon>Metazoa</taxon>
        <taxon>Ecdysozoa</taxon>
        <taxon>Arthropoda</taxon>
        <taxon>Crustacea</taxon>
        <taxon>Oligostraca</taxon>
        <taxon>Ostracoda</taxon>
        <taxon>Podocopa</taxon>
        <taxon>Podocopida</taxon>
        <taxon>Cytherocopina</taxon>
        <taxon>Cytheroidea</taxon>
        <taxon>Cytherideidae</taxon>
        <taxon>Cyprideis</taxon>
    </lineage>
</organism>
<proteinExistence type="inferred from homology"/>
<evidence type="ECO:0000313" key="2">
    <source>
        <dbReference type="EMBL" id="CAD7233583.1"/>
    </source>
</evidence>
<dbReference type="AlphaFoldDB" id="A0A7R8WN20"/>
<sequence length="99" mass="11298">VLMSSLTRSEVGFREPGNFWAGPRPADLIHLGAKFAPCMRKDLHLYREIKKQRTLEKDTACCIRNDQAGCLQLSKEQCSTPWSSNAEIFDPFGVWGQRR</sequence>
<reference evidence="2" key="1">
    <citation type="submission" date="2020-11" db="EMBL/GenBank/DDBJ databases">
        <authorList>
            <person name="Tran Van P."/>
        </authorList>
    </citation>
    <scope>NUCLEOTIDE SEQUENCE</scope>
</reference>
<dbReference type="PANTHER" id="PTHR45965:SF3">
    <property type="entry name" value="INACTIVE RHOMBOID PROTEIN 1"/>
    <property type="match status" value="1"/>
</dbReference>
<dbReference type="GO" id="GO:0005789">
    <property type="term" value="C:endoplasmic reticulum membrane"/>
    <property type="evidence" value="ECO:0007669"/>
    <property type="project" value="TreeGrafter"/>
</dbReference>
<dbReference type="OrthoDB" id="2146116at2759"/>
<dbReference type="EMBL" id="OB666557">
    <property type="protein sequence ID" value="CAD7233583.1"/>
    <property type="molecule type" value="Genomic_DNA"/>
</dbReference>
<dbReference type="InterPro" id="IPR051512">
    <property type="entry name" value="Inactive_Rhomboid"/>
</dbReference>
<gene>
    <name evidence="2" type="ORF">CTOB1V02_LOCUS11404</name>
</gene>
<name>A0A7R8WN20_9CRUS</name>
<feature type="non-terminal residue" evidence="2">
    <location>
        <position position="1"/>
    </location>
</feature>
<protein>
    <submittedName>
        <fullName evidence="2">Uncharacterized protein</fullName>
    </submittedName>
</protein>
<accession>A0A7R8WN20</accession>
<dbReference type="GO" id="GO:0042058">
    <property type="term" value="P:regulation of epidermal growth factor receptor signaling pathway"/>
    <property type="evidence" value="ECO:0007669"/>
    <property type="project" value="TreeGrafter"/>
</dbReference>
<evidence type="ECO:0000256" key="1">
    <source>
        <dbReference type="ARBA" id="ARBA00009045"/>
    </source>
</evidence>
<comment type="similarity">
    <text evidence="1">Belongs to the peptidase S54 family.</text>
</comment>